<evidence type="ECO:0000313" key="7">
    <source>
        <dbReference type="EMBL" id="MBC5732762.1"/>
    </source>
</evidence>
<keyword evidence="4" id="KW-0238">DNA-binding</keyword>
<keyword evidence="3" id="KW-0229">DNA integration</keyword>
<gene>
    <name evidence="7" type="ORF">H8S57_03335</name>
</gene>
<dbReference type="GO" id="GO:0003677">
    <property type="term" value="F:DNA binding"/>
    <property type="evidence" value="ECO:0007669"/>
    <property type="project" value="UniProtKB-KW"/>
</dbReference>
<dbReference type="Proteomes" id="UP000661435">
    <property type="component" value="Unassembled WGS sequence"/>
</dbReference>
<dbReference type="InterPro" id="IPR002104">
    <property type="entry name" value="Integrase_catalytic"/>
</dbReference>
<dbReference type="InterPro" id="IPR008490">
    <property type="entry name" value="Transposase_InsH_N"/>
</dbReference>
<evidence type="ECO:0000256" key="1">
    <source>
        <dbReference type="ARBA" id="ARBA00003283"/>
    </source>
</evidence>
<feature type="domain" description="Tyr recombinase" evidence="6">
    <location>
        <begin position="301"/>
        <end position="531"/>
    </location>
</feature>
<dbReference type="AlphaFoldDB" id="A0A8J6JCG4"/>
<dbReference type="Gene3D" id="1.10.150.130">
    <property type="match status" value="1"/>
</dbReference>
<dbReference type="InterPro" id="IPR011010">
    <property type="entry name" value="DNA_brk_join_enz"/>
</dbReference>
<dbReference type="Gene3D" id="1.10.443.10">
    <property type="entry name" value="Intergrase catalytic core"/>
    <property type="match status" value="1"/>
</dbReference>
<protein>
    <submittedName>
        <fullName evidence="7">Transposase</fullName>
    </submittedName>
</protein>
<evidence type="ECO:0000259" key="6">
    <source>
        <dbReference type="PROSITE" id="PS51898"/>
    </source>
</evidence>
<dbReference type="EMBL" id="JACOPP010000003">
    <property type="protein sequence ID" value="MBC5732762.1"/>
    <property type="molecule type" value="Genomic_DNA"/>
</dbReference>
<dbReference type="CDD" id="cd01189">
    <property type="entry name" value="INT_ICEBs1_C_like"/>
    <property type="match status" value="1"/>
</dbReference>
<evidence type="ECO:0000256" key="5">
    <source>
        <dbReference type="ARBA" id="ARBA00023172"/>
    </source>
</evidence>
<evidence type="ECO:0000256" key="3">
    <source>
        <dbReference type="ARBA" id="ARBA00022908"/>
    </source>
</evidence>
<dbReference type="PROSITE" id="PS51898">
    <property type="entry name" value="TYR_RECOMBINASE"/>
    <property type="match status" value="1"/>
</dbReference>
<dbReference type="GO" id="GO:0015074">
    <property type="term" value="P:DNA integration"/>
    <property type="evidence" value="ECO:0007669"/>
    <property type="project" value="UniProtKB-KW"/>
</dbReference>
<comment type="function">
    <text evidence="1">Site-specific tyrosine recombinase, which acts by catalyzing the cutting and rejoining of the recombining DNA molecules.</text>
</comment>
<keyword evidence="8" id="KW-1185">Reference proteome</keyword>
<proteinExistence type="inferred from homology"/>
<dbReference type="InterPro" id="IPR050090">
    <property type="entry name" value="Tyrosine_recombinase_XerCD"/>
</dbReference>
<comment type="similarity">
    <text evidence="2">Belongs to the 'phage' integrase family.</text>
</comment>
<evidence type="ECO:0000313" key="8">
    <source>
        <dbReference type="Proteomes" id="UP000661435"/>
    </source>
</evidence>
<reference evidence="7" key="1">
    <citation type="submission" date="2020-08" db="EMBL/GenBank/DDBJ databases">
        <title>Genome public.</title>
        <authorList>
            <person name="Liu C."/>
            <person name="Sun Q."/>
        </authorList>
    </citation>
    <scope>NUCLEOTIDE SEQUENCE</scope>
    <source>
        <strain evidence="7">NSJ-51</strain>
    </source>
</reference>
<dbReference type="Pfam" id="PF14659">
    <property type="entry name" value="Phage_int_SAM_3"/>
    <property type="match status" value="1"/>
</dbReference>
<dbReference type="InterPro" id="IPR004107">
    <property type="entry name" value="Integrase_SAM-like_N"/>
</dbReference>
<dbReference type="InterPro" id="IPR013762">
    <property type="entry name" value="Integrase-like_cat_sf"/>
</dbReference>
<dbReference type="Pfam" id="PF00589">
    <property type="entry name" value="Phage_integrase"/>
    <property type="match status" value="1"/>
</dbReference>
<dbReference type="GO" id="GO:0006310">
    <property type="term" value="P:DNA recombination"/>
    <property type="evidence" value="ECO:0007669"/>
    <property type="project" value="UniProtKB-KW"/>
</dbReference>
<dbReference type="PANTHER" id="PTHR30349:SF64">
    <property type="entry name" value="PROPHAGE INTEGRASE INTD-RELATED"/>
    <property type="match status" value="1"/>
</dbReference>
<dbReference type="PANTHER" id="PTHR30349">
    <property type="entry name" value="PHAGE INTEGRASE-RELATED"/>
    <property type="match status" value="1"/>
</dbReference>
<dbReference type="SUPFAM" id="SSF56349">
    <property type="entry name" value="DNA breaking-rejoining enzymes"/>
    <property type="match status" value="1"/>
</dbReference>
<dbReference type="InterPro" id="IPR010998">
    <property type="entry name" value="Integrase_recombinase_N"/>
</dbReference>
<accession>A0A8J6JCG4</accession>
<evidence type="ECO:0000256" key="2">
    <source>
        <dbReference type="ARBA" id="ARBA00008857"/>
    </source>
</evidence>
<sequence length="589" mass="67714">MQLKLHMVTIEDLVPEGHFLRKLEATLDLSFVREETAYLYSPRYGRPSIAPVMLVKYLMVGYLYGIPSERQIEQRIQTDVALRWYLGLELFDRVPDHSTISQLRRRKLSFRKVFRRLFEEVVRQCIKKGLASGRLAATDSTHVDENGETKQKWETRTSYQEALKRKAEIESQKSSNSFLPPTNQNITEFLSDFVSLYGEKRWGVSMYDSQNSLIANYINPIIGDMKVQDITTRVVDKYIQTLQKTPAVNTRTHHAKTEFVTNATIEKIIKLLRCAFKQAVRWELVAKNPFDNVVLPKVEYKKRDIWTADMIRTALDQCTDSKLYVAMNLAFACSLRMGEILGLTWSNVHISDEEIADDNAYVYIDKELARASKRAIEMLGQKDIYHVFTPLFPNTSTRIILKKPKTDSSIRKVWLPKTLAYILREWKSAQDELRALLRDEYQDYDLVVALANGRPCEDRIILKSFEKLREKAGLPKVVFHSLRHSSTTYKLKLNHGDLKATQGDTGHAQIDMITSVYAHILDEDHKINAQKFESAFYANPDLRSVRPPEEPKEPVPATLDLEALVEQLRKSPELANTLAALLASAPSEK</sequence>
<keyword evidence="5" id="KW-0233">DNA recombination</keyword>
<evidence type="ECO:0000256" key="4">
    <source>
        <dbReference type="ARBA" id="ARBA00023125"/>
    </source>
</evidence>
<dbReference type="Pfam" id="PF05598">
    <property type="entry name" value="DUF772"/>
    <property type="match status" value="1"/>
</dbReference>
<organism evidence="7 8">
    <name type="scientific">Lawsonibacter hominis</name>
    <dbReference type="NCBI Taxonomy" id="2763053"/>
    <lineage>
        <taxon>Bacteria</taxon>
        <taxon>Bacillati</taxon>
        <taxon>Bacillota</taxon>
        <taxon>Clostridia</taxon>
        <taxon>Eubacteriales</taxon>
        <taxon>Oscillospiraceae</taxon>
        <taxon>Lawsonibacter</taxon>
    </lineage>
</organism>
<name>A0A8J6JCG4_9FIRM</name>
<comment type="caution">
    <text evidence="7">The sequence shown here is derived from an EMBL/GenBank/DDBJ whole genome shotgun (WGS) entry which is preliminary data.</text>
</comment>
<dbReference type="RefSeq" id="WP_186906665.1">
    <property type="nucleotide sequence ID" value="NZ_JACOPP010000003.1"/>
</dbReference>